<evidence type="ECO:0000259" key="2">
    <source>
        <dbReference type="Pfam" id="PF22725"/>
    </source>
</evidence>
<dbReference type="PANTHER" id="PTHR43249:SF1">
    <property type="entry name" value="D-GLUCOSIDE 3-DEHYDROGENASE"/>
    <property type="match status" value="1"/>
</dbReference>
<protein>
    <submittedName>
        <fullName evidence="3">Gfo/Idh/MocA family oxidoreductase</fullName>
    </submittedName>
</protein>
<feature type="domain" description="GFO/IDH/MocA-like oxidoreductase" evidence="2">
    <location>
        <begin position="136"/>
        <end position="260"/>
    </location>
</feature>
<sequence length="386" mass="43210">MDKVRFGIIGIGKMGSLHCLRFTHGLIKDGTLTAVCDISPERKEWAEKNLKAKGVKFFDDYKALIDSGKVDAVLVATPHYDHPVIATYALSKGLHTLIEKPAGVYTKAIRELNEYAATKPELTFGIMYNQRTNKLYRFAKELVETGRLGEMKRINWIITNWYRPQAYYNQGGWRGTWAGEGGGVLINQCPHQLDLFQWLGGMPSMIRGYAKVGRNRDINVENDVTAYMEYPNGATGVFITSTHDFPGTNRLEIDGDKGKIVIENNKLVFTELEVAESVFNATNKKFMPSIPSHKTVKRMSKVGELMMNVFGQHTGIINNFTNHIVNGEPLIAPGADGIRGLTISNAIHLSSWTGEAVELPIDEDKFIAELEKRKAEEKESSKKKVQ</sequence>
<organism evidence="3 4">
    <name type="scientific">Candidatus Stercoripulliclostridium pullicola</name>
    <dbReference type="NCBI Taxonomy" id="2840953"/>
    <lineage>
        <taxon>Bacteria</taxon>
        <taxon>Bacillati</taxon>
        <taxon>Bacillota</taxon>
        <taxon>Clostridia</taxon>
        <taxon>Eubacteriales</taxon>
        <taxon>Candidatus Stercoripulliclostridium</taxon>
    </lineage>
</organism>
<dbReference type="InterPro" id="IPR052515">
    <property type="entry name" value="Gfo/Idh/MocA_Oxidoreductase"/>
</dbReference>
<dbReference type="InterPro" id="IPR055170">
    <property type="entry name" value="GFO_IDH_MocA-like_dom"/>
</dbReference>
<reference evidence="3" key="2">
    <citation type="journal article" date="2021" name="PeerJ">
        <title>Extensive microbial diversity within the chicken gut microbiome revealed by metagenomics and culture.</title>
        <authorList>
            <person name="Gilroy R."/>
            <person name="Ravi A."/>
            <person name="Getino M."/>
            <person name="Pursley I."/>
            <person name="Horton D.L."/>
            <person name="Alikhan N.F."/>
            <person name="Baker D."/>
            <person name="Gharbi K."/>
            <person name="Hall N."/>
            <person name="Watson M."/>
            <person name="Adriaenssens E.M."/>
            <person name="Foster-Nyarko E."/>
            <person name="Jarju S."/>
            <person name="Secka A."/>
            <person name="Antonio M."/>
            <person name="Oren A."/>
            <person name="Chaudhuri R.R."/>
            <person name="La Ragione R."/>
            <person name="Hildebrand F."/>
            <person name="Pallen M.J."/>
        </authorList>
    </citation>
    <scope>NUCLEOTIDE SEQUENCE</scope>
    <source>
        <strain evidence="3">517</strain>
    </source>
</reference>
<dbReference type="Pfam" id="PF01408">
    <property type="entry name" value="GFO_IDH_MocA"/>
    <property type="match status" value="1"/>
</dbReference>
<dbReference type="Gene3D" id="3.30.360.10">
    <property type="entry name" value="Dihydrodipicolinate Reductase, domain 2"/>
    <property type="match status" value="1"/>
</dbReference>
<accession>A0A940DI66</accession>
<dbReference type="EMBL" id="JADINF010000166">
    <property type="protein sequence ID" value="MBO8424667.1"/>
    <property type="molecule type" value="Genomic_DNA"/>
</dbReference>
<evidence type="ECO:0000313" key="3">
    <source>
        <dbReference type="EMBL" id="MBO8424667.1"/>
    </source>
</evidence>
<evidence type="ECO:0000259" key="1">
    <source>
        <dbReference type="Pfam" id="PF01408"/>
    </source>
</evidence>
<dbReference type="PANTHER" id="PTHR43249">
    <property type="entry name" value="UDP-N-ACETYL-2-AMINO-2-DEOXY-D-GLUCURONATE OXIDASE"/>
    <property type="match status" value="1"/>
</dbReference>
<evidence type="ECO:0000313" key="4">
    <source>
        <dbReference type="Proteomes" id="UP000727857"/>
    </source>
</evidence>
<dbReference type="InterPro" id="IPR000683">
    <property type="entry name" value="Gfo/Idh/MocA-like_OxRdtase_N"/>
</dbReference>
<dbReference type="AlphaFoldDB" id="A0A940DI66"/>
<dbReference type="SUPFAM" id="SSF51735">
    <property type="entry name" value="NAD(P)-binding Rossmann-fold domains"/>
    <property type="match status" value="1"/>
</dbReference>
<dbReference type="Proteomes" id="UP000727857">
    <property type="component" value="Unassembled WGS sequence"/>
</dbReference>
<reference evidence="3" key="1">
    <citation type="submission" date="2020-10" db="EMBL/GenBank/DDBJ databases">
        <authorList>
            <person name="Gilroy R."/>
        </authorList>
    </citation>
    <scope>NUCLEOTIDE SEQUENCE</scope>
    <source>
        <strain evidence="3">517</strain>
    </source>
</reference>
<dbReference type="Gene3D" id="3.40.50.720">
    <property type="entry name" value="NAD(P)-binding Rossmann-like Domain"/>
    <property type="match status" value="1"/>
</dbReference>
<dbReference type="InterPro" id="IPR036291">
    <property type="entry name" value="NAD(P)-bd_dom_sf"/>
</dbReference>
<gene>
    <name evidence="3" type="ORF">IAB16_06575</name>
</gene>
<dbReference type="Pfam" id="PF22725">
    <property type="entry name" value="GFO_IDH_MocA_C3"/>
    <property type="match status" value="1"/>
</dbReference>
<dbReference type="GO" id="GO:0000166">
    <property type="term" value="F:nucleotide binding"/>
    <property type="evidence" value="ECO:0007669"/>
    <property type="project" value="InterPro"/>
</dbReference>
<feature type="domain" description="Gfo/Idh/MocA-like oxidoreductase N-terminal" evidence="1">
    <location>
        <begin position="4"/>
        <end position="119"/>
    </location>
</feature>
<name>A0A940DI66_9FIRM</name>
<proteinExistence type="predicted"/>
<comment type="caution">
    <text evidence="3">The sequence shown here is derived from an EMBL/GenBank/DDBJ whole genome shotgun (WGS) entry which is preliminary data.</text>
</comment>